<evidence type="ECO:0000256" key="1">
    <source>
        <dbReference type="SAM" id="MobiDB-lite"/>
    </source>
</evidence>
<keyword evidence="3" id="KW-1185">Reference proteome</keyword>
<reference evidence="2" key="1">
    <citation type="submission" date="2020-06" db="EMBL/GenBank/DDBJ databases">
        <authorList>
            <person name="Li T."/>
            <person name="Hu X."/>
            <person name="Zhang T."/>
            <person name="Song X."/>
            <person name="Zhang H."/>
            <person name="Dai N."/>
            <person name="Sheng W."/>
            <person name="Hou X."/>
            <person name="Wei L."/>
        </authorList>
    </citation>
    <scope>NUCLEOTIDE SEQUENCE</scope>
    <source>
        <strain evidence="2">3651</strain>
        <tissue evidence="2">Leaf</tissue>
    </source>
</reference>
<comment type="caution">
    <text evidence="2">The sequence shown here is derived from an EMBL/GenBank/DDBJ whole genome shotgun (WGS) entry which is preliminary data.</text>
</comment>
<dbReference type="EMBL" id="JACGWO010000025">
    <property type="protein sequence ID" value="KAK4412117.1"/>
    <property type="molecule type" value="Genomic_DNA"/>
</dbReference>
<reference evidence="2" key="2">
    <citation type="journal article" date="2024" name="Plant">
        <title>Genomic evolution and insights into agronomic trait innovations of Sesamum species.</title>
        <authorList>
            <person name="Miao H."/>
            <person name="Wang L."/>
            <person name="Qu L."/>
            <person name="Liu H."/>
            <person name="Sun Y."/>
            <person name="Le M."/>
            <person name="Wang Q."/>
            <person name="Wei S."/>
            <person name="Zheng Y."/>
            <person name="Lin W."/>
            <person name="Duan Y."/>
            <person name="Cao H."/>
            <person name="Xiong S."/>
            <person name="Wang X."/>
            <person name="Wei L."/>
            <person name="Li C."/>
            <person name="Ma Q."/>
            <person name="Ju M."/>
            <person name="Zhao R."/>
            <person name="Li G."/>
            <person name="Mu C."/>
            <person name="Tian Q."/>
            <person name="Mei H."/>
            <person name="Zhang T."/>
            <person name="Gao T."/>
            <person name="Zhang H."/>
        </authorList>
    </citation>
    <scope>NUCLEOTIDE SEQUENCE</scope>
    <source>
        <strain evidence="2">3651</strain>
    </source>
</reference>
<name>A0AAE1XHQ4_9LAMI</name>
<organism evidence="2 3">
    <name type="scientific">Sesamum alatum</name>
    <dbReference type="NCBI Taxonomy" id="300844"/>
    <lineage>
        <taxon>Eukaryota</taxon>
        <taxon>Viridiplantae</taxon>
        <taxon>Streptophyta</taxon>
        <taxon>Embryophyta</taxon>
        <taxon>Tracheophyta</taxon>
        <taxon>Spermatophyta</taxon>
        <taxon>Magnoliopsida</taxon>
        <taxon>eudicotyledons</taxon>
        <taxon>Gunneridae</taxon>
        <taxon>Pentapetalae</taxon>
        <taxon>asterids</taxon>
        <taxon>lamiids</taxon>
        <taxon>Lamiales</taxon>
        <taxon>Pedaliaceae</taxon>
        <taxon>Sesamum</taxon>
    </lineage>
</organism>
<evidence type="ECO:0000313" key="3">
    <source>
        <dbReference type="Proteomes" id="UP001293254"/>
    </source>
</evidence>
<sequence>MASGVTVVWLNVEQSALFTTGFLFGVLSSDVHSSRSSESWIERVLVSDTETSSYDPNCGEQEVSSIPVAGEAQTTVVEQAGPSGIAFPAPPTDVVNLDNLPYQWIRDHEKEIGDLIREFRKEEGLRRPAPEKVEKRKIERAR</sequence>
<proteinExistence type="predicted"/>
<dbReference type="AlphaFoldDB" id="A0AAE1XHQ4"/>
<protein>
    <submittedName>
        <fullName evidence="2">Uncharacterized protein</fullName>
    </submittedName>
</protein>
<feature type="region of interest" description="Disordered" evidence="1">
    <location>
        <begin position="123"/>
        <end position="142"/>
    </location>
</feature>
<evidence type="ECO:0000313" key="2">
    <source>
        <dbReference type="EMBL" id="KAK4412117.1"/>
    </source>
</evidence>
<accession>A0AAE1XHQ4</accession>
<gene>
    <name evidence="2" type="ORF">Salat_2991900</name>
</gene>
<dbReference type="Proteomes" id="UP001293254">
    <property type="component" value="Unassembled WGS sequence"/>
</dbReference>